<dbReference type="EMBL" id="JACASE010000016">
    <property type="protein sequence ID" value="KAF6401559.1"/>
    <property type="molecule type" value="Genomic_DNA"/>
</dbReference>
<keyword evidence="2" id="KW-1185">Reference proteome</keyword>
<gene>
    <name evidence="1" type="ORF">HJG63_009619</name>
</gene>
<protein>
    <submittedName>
        <fullName evidence="1">Uncharacterized protein</fullName>
    </submittedName>
</protein>
<proteinExistence type="predicted"/>
<sequence>MSILYLSGIEFAFSFFPNVHSPPLSYFKEHEPFHVGRRRAALTALSTEGFPGAQAGHEAWRKPLGGRHQSSLPRLYLKVGLAWTWTSYILIMMTKNVAKHHKDGGSPKAVIGCVNSGLLSLSHFSLHDET</sequence>
<dbReference type="Proteomes" id="UP000593571">
    <property type="component" value="Unassembled WGS sequence"/>
</dbReference>
<comment type="caution">
    <text evidence="1">The sequence shown here is derived from an EMBL/GenBank/DDBJ whole genome shotgun (WGS) entry which is preliminary data.</text>
</comment>
<dbReference type="AlphaFoldDB" id="A0A7J8BSS2"/>
<accession>A0A7J8BSS2</accession>
<evidence type="ECO:0000313" key="2">
    <source>
        <dbReference type="Proteomes" id="UP000593571"/>
    </source>
</evidence>
<evidence type="ECO:0000313" key="1">
    <source>
        <dbReference type="EMBL" id="KAF6401559.1"/>
    </source>
</evidence>
<organism evidence="1 2">
    <name type="scientific">Rousettus aegyptiacus</name>
    <name type="common">Egyptian fruit bat</name>
    <name type="synonym">Pteropus aegyptiacus</name>
    <dbReference type="NCBI Taxonomy" id="9407"/>
    <lineage>
        <taxon>Eukaryota</taxon>
        <taxon>Metazoa</taxon>
        <taxon>Chordata</taxon>
        <taxon>Craniata</taxon>
        <taxon>Vertebrata</taxon>
        <taxon>Euteleostomi</taxon>
        <taxon>Mammalia</taxon>
        <taxon>Eutheria</taxon>
        <taxon>Laurasiatheria</taxon>
        <taxon>Chiroptera</taxon>
        <taxon>Yinpterochiroptera</taxon>
        <taxon>Pteropodoidea</taxon>
        <taxon>Pteropodidae</taxon>
        <taxon>Rousettinae</taxon>
        <taxon>Rousettus</taxon>
    </lineage>
</organism>
<reference evidence="1 2" key="1">
    <citation type="journal article" date="2020" name="Nature">
        <title>Six reference-quality genomes reveal evolution of bat adaptations.</title>
        <authorList>
            <person name="Jebb D."/>
            <person name="Huang Z."/>
            <person name="Pippel M."/>
            <person name="Hughes G.M."/>
            <person name="Lavrichenko K."/>
            <person name="Devanna P."/>
            <person name="Winkler S."/>
            <person name="Jermiin L.S."/>
            <person name="Skirmuntt E.C."/>
            <person name="Katzourakis A."/>
            <person name="Burkitt-Gray L."/>
            <person name="Ray D.A."/>
            <person name="Sullivan K.A.M."/>
            <person name="Roscito J.G."/>
            <person name="Kirilenko B.M."/>
            <person name="Davalos L.M."/>
            <person name="Corthals A.P."/>
            <person name="Power M.L."/>
            <person name="Jones G."/>
            <person name="Ransome R.D."/>
            <person name="Dechmann D.K.N."/>
            <person name="Locatelli A.G."/>
            <person name="Puechmaille S.J."/>
            <person name="Fedrigo O."/>
            <person name="Jarvis E.D."/>
            <person name="Hiller M."/>
            <person name="Vernes S.C."/>
            <person name="Myers E.W."/>
            <person name="Teeling E.C."/>
        </authorList>
    </citation>
    <scope>NUCLEOTIDE SEQUENCE [LARGE SCALE GENOMIC DNA]</scope>
    <source>
        <strain evidence="1">MRouAeg1</strain>
        <tissue evidence="1">Muscle</tissue>
    </source>
</reference>
<name>A0A7J8BSS2_ROUAE</name>